<keyword evidence="1" id="KW-0963">Cytoplasm</keyword>
<keyword evidence="1" id="KW-0206">Cytoskeleton</keyword>
<dbReference type="Proteomes" id="UP000887581">
    <property type="component" value="Unplaced"/>
</dbReference>
<comment type="subcellular location">
    <subcellularLocation>
        <location evidence="1">Cytoplasm</location>
        <location evidence="1">Cytoskeleton</location>
    </subcellularLocation>
</comment>
<dbReference type="GO" id="GO:0005868">
    <property type="term" value="C:cytoplasmic dynein complex"/>
    <property type="evidence" value="ECO:0007669"/>
    <property type="project" value="TreeGrafter"/>
</dbReference>
<keyword evidence="1" id="KW-0493">Microtubule</keyword>
<dbReference type="WBParaSite" id="sdigi.contig738.g9636.t1">
    <property type="protein sequence ID" value="sdigi.contig738.g9636.t1"/>
    <property type="gene ID" value="sdigi.contig738.g9636"/>
</dbReference>
<name>A0A915Q4L9_9BILA</name>
<proteinExistence type="inferred from homology"/>
<dbReference type="SUPFAM" id="SSF54648">
    <property type="entry name" value="DLC"/>
    <property type="match status" value="1"/>
</dbReference>
<evidence type="ECO:0000313" key="2">
    <source>
        <dbReference type="Proteomes" id="UP000887581"/>
    </source>
</evidence>
<keyword evidence="1" id="KW-0243">Dynein</keyword>
<dbReference type="AlphaFoldDB" id="A0A915Q4L9"/>
<evidence type="ECO:0000313" key="3">
    <source>
        <dbReference type="WBParaSite" id="sdigi.contig738.g9636.t1"/>
    </source>
</evidence>
<keyword evidence="2" id="KW-1185">Reference proteome</keyword>
<dbReference type="InterPro" id="IPR001372">
    <property type="entry name" value="Dynein_light_chain_typ-1/2"/>
</dbReference>
<sequence>MSDSQAVDDPSPNCATEFSNAQIIASGMDEEKQQFAVQCANEAISQHPNQNMAMAQYIMAHFEERYGAPWHCIVSDGSLGFFVRYDQSNHIYFAIGSITIFLFKNQC</sequence>
<keyword evidence="1" id="KW-0505">Motor protein</keyword>
<comment type="similarity">
    <text evidence="1">Belongs to the dynein light chain family.</text>
</comment>
<evidence type="ECO:0000256" key="1">
    <source>
        <dbReference type="RuleBase" id="RU365010"/>
    </source>
</evidence>
<dbReference type="SMART" id="SM01375">
    <property type="entry name" value="Dynein_light"/>
    <property type="match status" value="1"/>
</dbReference>
<dbReference type="PANTHER" id="PTHR11886">
    <property type="entry name" value="DYNEIN LIGHT CHAIN"/>
    <property type="match status" value="1"/>
</dbReference>
<dbReference type="Pfam" id="PF01221">
    <property type="entry name" value="Dynein_light"/>
    <property type="match status" value="1"/>
</dbReference>
<organism evidence="2 3">
    <name type="scientific">Setaria digitata</name>
    <dbReference type="NCBI Taxonomy" id="48799"/>
    <lineage>
        <taxon>Eukaryota</taxon>
        <taxon>Metazoa</taxon>
        <taxon>Ecdysozoa</taxon>
        <taxon>Nematoda</taxon>
        <taxon>Chromadorea</taxon>
        <taxon>Rhabditida</taxon>
        <taxon>Spirurina</taxon>
        <taxon>Spiruromorpha</taxon>
        <taxon>Filarioidea</taxon>
        <taxon>Setariidae</taxon>
        <taxon>Setaria</taxon>
    </lineage>
</organism>
<protein>
    <recommendedName>
        <fullName evidence="1">Dynein light chain</fullName>
    </recommendedName>
</protein>
<reference evidence="3" key="1">
    <citation type="submission" date="2022-11" db="UniProtKB">
        <authorList>
            <consortium name="WormBaseParasite"/>
        </authorList>
    </citation>
    <scope>IDENTIFICATION</scope>
</reference>
<dbReference type="GO" id="GO:0045505">
    <property type="term" value="F:dynein intermediate chain binding"/>
    <property type="evidence" value="ECO:0007669"/>
    <property type="project" value="TreeGrafter"/>
</dbReference>
<dbReference type="PANTHER" id="PTHR11886:SF35">
    <property type="entry name" value="DYNEIN LIGHT CHAIN"/>
    <property type="match status" value="1"/>
</dbReference>
<accession>A0A915Q4L9</accession>
<dbReference type="Gene3D" id="3.30.740.10">
    <property type="entry name" value="Protein Inhibitor Of Neuronal Nitric Oxide Synthase"/>
    <property type="match status" value="1"/>
</dbReference>
<dbReference type="GO" id="GO:0007017">
    <property type="term" value="P:microtubule-based process"/>
    <property type="evidence" value="ECO:0007669"/>
    <property type="project" value="InterPro"/>
</dbReference>
<dbReference type="InterPro" id="IPR037177">
    <property type="entry name" value="DLC_sf"/>
</dbReference>
<dbReference type="GO" id="GO:0005874">
    <property type="term" value="C:microtubule"/>
    <property type="evidence" value="ECO:0007669"/>
    <property type="project" value="UniProtKB-KW"/>
</dbReference>